<evidence type="ECO:0000256" key="1">
    <source>
        <dbReference type="SAM" id="MobiDB-lite"/>
    </source>
</evidence>
<sequence>MDNSETQPVLGEEPTPTNDHWQGLHRRASEEAGPSWSRGSFSKRKQREATDEMSYSAMREIVSYFRSCLQLGTNNEQSSRPDHLLTGMNMLMEMGIPLNKRTIMWQYFKAHPWVQRNFLHLPDEDRRDIIASIVKSQSLSDD</sequence>
<dbReference type="AlphaFoldDB" id="A0AA88J045"/>
<evidence type="ECO:0000313" key="2">
    <source>
        <dbReference type="EMBL" id="GMN59314.1"/>
    </source>
</evidence>
<accession>A0AA88J045</accession>
<gene>
    <name evidence="2" type="ORF">TIFTF001_028399</name>
</gene>
<organism evidence="2 3">
    <name type="scientific">Ficus carica</name>
    <name type="common">Common fig</name>
    <dbReference type="NCBI Taxonomy" id="3494"/>
    <lineage>
        <taxon>Eukaryota</taxon>
        <taxon>Viridiplantae</taxon>
        <taxon>Streptophyta</taxon>
        <taxon>Embryophyta</taxon>
        <taxon>Tracheophyta</taxon>
        <taxon>Spermatophyta</taxon>
        <taxon>Magnoliopsida</taxon>
        <taxon>eudicotyledons</taxon>
        <taxon>Gunneridae</taxon>
        <taxon>Pentapetalae</taxon>
        <taxon>rosids</taxon>
        <taxon>fabids</taxon>
        <taxon>Rosales</taxon>
        <taxon>Moraceae</taxon>
        <taxon>Ficeae</taxon>
        <taxon>Ficus</taxon>
    </lineage>
</organism>
<proteinExistence type="predicted"/>
<evidence type="ECO:0000313" key="3">
    <source>
        <dbReference type="Proteomes" id="UP001187192"/>
    </source>
</evidence>
<feature type="region of interest" description="Disordered" evidence="1">
    <location>
        <begin position="1"/>
        <end position="52"/>
    </location>
</feature>
<name>A0AA88J045_FICCA</name>
<dbReference type="Proteomes" id="UP001187192">
    <property type="component" value="Unassembled WGS sequence"/>
</dbReference>
<reference evidence="2" key="1">
    <citation type="submission" date="2023-07" db="EMBL/GenBank/DDBJ databases">
        <title>draft genome sequence of fig (Ficus carica).</title>
        <authorList>
            <person name="Takahashi T."/>
            <person name="Nishimura K."/>
        </authorList>
    </citation>
    <scope>NUCLEOTIDE SEQUENCE</scope>
</reference>
<protein>
    <submittedName>
        <fullName evidence="2">Uncharacterized protein</fullName>
    </submittedName>
</protein>
<comment type="caution">
    <text evidence="2">The sequence shown here is derived from an EMBL/GenBank/DDBJ whole genome shotgun (WGS) entry which is preliminary data.</text>
</comment>
<keyword evidence="3" id="KW-1185">Reference proteome</keyword>
<dbReference type="EMBL" id="BTGU01000086">
    <property type="protein sequence ID" value="GMN59314.1"/>
    <property type="molecule type" value="Genomic_DNA"/>
</dbReference>